<keyword evidence="2" id="KW-1185">Reference proteome</keyword>
<sequence>MLNKEHFTFRAHIWMHEMRFSIYDIKLLFSDDILISITAVGANEDMHHDCRQNTALASKEAFHSYTFICNIFSRQI</sequence>
<protein>
    <submittedName>
        <fullName evidence="1">CLUMA_CG010411, isoform A</fullName>
    </submittedName>
</protein>
<proteinExistence type="predicted"/>
<dbReference type="AlphaFoldDB" id="A0A1J1IBB6"/>
<dbReference type="EMBL" id="CVRI01000045">
    <property type="protein sequence ID" value="CRK97026.1"/>
    <property type="molecule type" value="Genomic_DNA"/>
</dbReference>
<accession>A0A1J1IBB6</accession>
<evidence type="ECO:0000313" key="1">
    <source>
        <dbReference type="EMBL" id="CRK97026.1"/>
    </source>
</evidence>
<dbReference type="Proteomes" id="UP000183832">
    <property type="component" value="Unassembled WGS sequence"/>
</dbReference>
<organism evidence="1 2">
    <name type="scientific">Clunio marinus</name>
    <dbReference type="NCBI Taxonomy" id="568069"/>
    <lineage>
        <taxon>Eukaryota</taxon>
        <taxon>Metazoa</taxon>
        <taxon>Ecdysozoa</taxon>
        <taxon>Arthropoda</taxon>
        <taxon>Hexapoda</taxon>
        <taxon>Insecta</taxon>
        <taxon>Pterygota</taxon>
        <taxon>Neoptera</taxon>
        <taxon>Endopterygota</taxon>
        <taxon>Diptera</taxon>
        <taxon>Nematocera</taxon>
        <taxon>Chironomoidea</taxon>
        <taxon>Chironomidae</taxon>
        <taxon>Clunio</taxon>
    </lineage>
</organism>
<gene>
    <name evidence="1" type="ORF">CLUMA_CG010411</name>
</gene>
<evidence type="ECO:0000313" key="2">
    <source>
        <dbReference type="Proteomes" id="UP000183832"/>
    </source>
</evidence>
<reference evidence="1 2" key="1">
    <citation type="submission" date="2015-04" db="EMBL/GenBank/DDBJ databases">
        <authorList>
            <person name="Syromyatnikov M.Y."/>
            <person name="Popov V.N."/>
        </authorList>
    </citation>
    <scope>NUCLEOTIDE SEQUENCE [LARGE SCALE GENOMIC DNA]</scope>
</reference>
<name>A0A1J1IBB6_9DIPT</name>